<keyword evidence="3" id="KW-0808">Transferase</keyword>
<dbReference type="GO" id="GO:0032259">
    <property type="term" value="P:methylation"/>
    <property type="evidence" value="ECO:0007669"/>
    <property type="project" value="UniProtKB-KW"/>
</dbReference>
<name>A0ABR6FWW5_9BURK</name>
<evidence type="ECO:0000256" key="1">
    <source>
        <dbReference type="SAM" id="Coils"/>
    </source>
</evidence>
<sequence length="261" mass="29730">MFFDTYVARIGEVTVVDIGAQNVNGSLREVAPDNAKYIGVDFVKGNGVDIVINDPYQLPFEDESVDAVISSSCFEHSEMFWLVFNEILRILRPSGLFYLNAPSNGMFHRYPVDCWRFYPEAGKAMVTWARRQGLNPVQLESYVSVQHNGVWSDFIGVFLKDESHLGHHPERIIDTFQNFQNGMKHGHSGILKYSEYPEDMQRIESLTQKVRELQHRELQMFNALEVSKQALERARVEVTAANQRAETAQELLAKNGNKSAA</sequence>
<gene>
    <name evidence="3" type="ORF">FHX59_006405</name>
</gene>
<evidence type="ECO:0000313" key="3">
    <source>
        <dbReference type="EMBL" id="MBB2931932.1"/>
    </source>
</evidence>
<proteinExistence type="predicted"/>
<feature type="domain" description="Methyltransferase type 11" evidence="2">
    <location>
        <begin position="11"/>
        <end position="99"/>
    </location>
</feature>
<dbReference type="Gene3D" id="3.40.50.150">
    <property type="entry name" value="Vaccinia Virus protein VP39"/>
    <property type="match status" value="1"/>
</dbReference>
<evidence type="ECO:0000313" key="4">
    <source>
        <dbReference type="Proteomes" id="UP000533533"/>
    </source>
</evidence>
<organism evidence="3 4">
    <name type="scientific">Paraburkholderia silvatlantica</name>
    <dbReference type="NCBI Taxonomy" id="321895"/>
    <lineage>
        <taxon>Bacteria</taxon>
        <taxon>Pseudomonadati</taxon>
        <taxon>Pseudomonadota</taxon>
        <taxon>Betaproteobacteria</taxon>
        <taxon>Burkholderiales</taxon>
        <taxon>Burkholderiaceae</taxon>
        <taxon>Paraburkholderia</taxon>
    </lineage>
</organism>
<dbReference type="Proteomes" id="UP000533533">
    <property type="component" value="Unassembled WGS sequence"/>
</dbReference>
<protein>
    <submittedName>
        <fullName evidence="3">SAM-dependent methyltransferase</fullName>
    </submittedName>
</protein>
<comment type="caution">
    <text evidence="3">The sequence shown here is derived from an EMBL/GenBank/DDBJ whole genome shotgun (WGS) entry which is preliminary data.</text>
</comment>
<dbReference type="InterPro" id="IPR013216">
    <property type="entry name" value="Methyltransf_11"/>
</dbReference>
<dbReference type="RefSeq" id="WP_243413380.1">
    <property type="nucleotide sequence ID" value="NZ_JACHVZ010000022.1"/>
</dbReference>
<keyword evidence="4" id="KW-1185">Reference proteome</keyword>
<keyword evidence="3" id="KW-0489">Methyltransferase</keyword>
<dbReference type="Pfam" id="PF08241">
    <property type="entry name" value="Methyltransf_11"/>
    <property type="match status" value="1"/>
</dbReference>
<evidence type="ECO:0000259" key="2">
    <source>
        <dbReference type="Pfam" id="PF08241"/>
    </source>
</evidence>
<reference evidence="3 4" key="1">
    <citation type="submission" date="2020-08" db="EMBL/GenBank/DDBJ databases">
        <title>Genomic Encyclopedia of Type Strains, Phase IV (KMG-V): Genome sequencing to study the core and pangenomes of soil and plant-associated prokaryotes.</title>
        <authorList>
            <person name="Whitman W."/>
        </authorList>
    </citation>
    <scope>NUCLEOTIDE SEQUENCE [LARGE SCALE GENOMIC DNA]</scope>
    <source>
        <strain evidence="3 4">SRMrh-85</strain>
    </source>
</reference>
<dbReference type="EMBL" id="JACHVZ010000022">
    <property type="protein sequence ID" value="MBB2931932.1"/>
    <property type="molecule type" value="Genomic_DNA"/>
</dbReference>
<dbReference type="SUPFAM" id="SSF53335">
    <property type="entry name" value="S-adenosyl-L-methionine-dependent methyltransferases"/>
    <property type="match status" value="1"/>
</dbReference>
<dbReference type="InterPro" id="IPR029063">
    <property type="entry name" value="SAM-dependent_MTases_sf"/>
</dbReference>
<keyword evidence="1" id="KW-0175">Coiled coil</keyword>
<dbReference type="GO" id="GO:0008168">
    <property type="term" value="F:methyltransferase activity"/>
    <property type="evidence" value="ECO:0007669"/>
    <property type="project" value="UniProtKB-KW"/>
</dbReference>
<dbReference type="CDD" id="cd02440">
    <property type="entry name" value="AdoMet_MTases"/>
    <property type="match status" value="1"/>
</dbReference>
<feature type="coiled-coil region" evidence="1">
    <location>
        <begin position="224"/>
        <end position="251"/>
    </location>
</feature>
<accession>A0ABR6FWW5</accession>